<keyword evidence="2" id="KW-1185">Reference proteome</keyword>
<protein>
    <submittedName>
        <fullName evidence="1">G-type lectin S-receptor-like serine/threonine-protein kinase LECRK1</fullName>
    </submittedName>
</protein>
<organism evidence="1 2">
    <name type="scientific">Camellia lanceoleosa</name>
    <dbReference type="NCBI Taxonomy" id="1840588"/>
    <lineage>
        <taxon>Eukaryota</taxon>
        <taxon>Viridiplantae</taxon>
        <taxon>Streptophyta</taxon>
        <taxon>Embryophyta</taxon>
        <taxon>Tracheophyta</taxon>
        <taxon>Spermatophyta</taxon>
        <taxon>Magnoliopsida</taxon>
        <taxon>eudicotyledons</taxon>
        <taxon>Gunneridae</taxon>
        <taxon>Pentapetalae</taxon>
        <taxon>asterids</taxon>
        <taxon>Ericales</taxon>
        <taxon>Theaceae</taxon>
        <taxon>Camellia</taxon>
    </lineage>
</organism>
<evidence type="ECO:0000313" key="2">
    <source>
        <dbReference type="Proteomes" id="UP001060215"/>
    </source>
</evidence>
<evidence type="ECO:0000313" key="1">
    <source>
        <dbReference type="EMBL" id="KAI7997534.1"/>
    </source>
</evidence>
<gene>
    <name evidence="1" type="ORF">LOK49_LG10G00494</name>
</gene>
<dbReference type="Proteomes" id="UP001060215">
    <property type="component" value="Chromosome 10"/>
</dbReference>
<comment type="caution">
    <text evidence="1">The sequence shown here is derived from an EMBL/GenBank/DDBJ whole genome shotgun (WGS) entry which is preliminary data.</text>
</comment>
<reference evidence="1 2" key="1">
    <citation type="journal article" date="2022" name="Plant J.">
        <title>Chromosome-level genome of Camellia lanceoleosa provides a valuable resource for understanding genome evolution and self-incompatibility.</title>
        <authorList>
            <person name="Gong W."/>
            <person name="Xiao S."/>
            <person name="Wang L."/>
            <person name="Liao Z."/>
            <person name="Chang Y."/>
            <person name="Mo W."/>
            <person name="Hu G."/>
            <person name="Li W."/>
            <person name="Zhao G."/>
            <person name="Zhu H."/>
            <person name="Hu X."/>
            <person name="Ji K."/>
            <person name="Xiang X."/>
            <person name="Song Q."/>
            <person name="Yuan D."/>
            <person name="Jin S."/>
            <person name="Zhang L."/>
        </authorList>
    </citation>
    <scope>NUCLEOTIDE SEQUENCE [LARGE SCALE GENOMIC DNA]</scope>
    <source>
        <strain evidence="1">SQ_2022a</strain>
    </source>
</reference>
<sequence>MTIDLDGIFRVYSLRRTLDPKEKWSIWWNSSLDKCSPKGLCGLNGFCNSNGTEADCKCLPGFASVNPSSWASGCVRNFTAESCKITNGDGNTKYYSLSPLENTIWEDDSYSVLQLNSRKECEDACLQDCNCEAALYKGQQCKKQRLPLRFGRRLPSDPNVAFIKVGESISPNTEGVPTHSDNPPKKPKKELRLDILIIGVSLVVFSLMILAISGVLVYRNHVWAYKKISAKLNVELGEEAALRTFTFAELEQSLELSFSEEEAVLEEWVYDFFQTKELDK</sequence>
<dbReference type="EMBL" id="CM045767">
    <property type="protein sequence ID" value="KAI7997534.1"/>
    <property type="molecule type" value="Genomic_DNA"/>
</dbReference>
<proteinExistence type="predicted"/>
<accession>A0ACC0GAD7</accession>
<name>A0ACC0GAD7_9ERIC</name>